<sequence length="110" mass="12412">MKTQQRILDFIAQYQQENGYSPTFREIGIGVGLKSSSTVAGHIERLEQKGLIRRIHGSGRAIEIVPPDEPAYMEVKIRRRVSIHVKEVLDDGTFKTIEIGGNRYVLESMG</sequence>
<dbReference type="InterPro" id="IPR050077">
    <property type="entry name" value="LexA_repressor"/>
</dbReference>
<dbReference type="Gene3D" id="1.10.10.10">
    <property type="entry name" value="Winged helix-like DNA-binding domain superfamily/Winged helix DNA-binding domain"/>
    <property type="match status" value="1"/>
</dbReference>
<feature type="domain" description="LexA repressor DNA-binding" evidence="1">
    <location>
        <begin position="3"/>
        <end position="61"/>
    </location>
</feature>
<evidence type="ECO:0000313" key="3">
    <source>
        <dbReference type="Proteomes" id="UP000608420"/>
    </source>
</evidence>
<protein>
    <recommendedName>
        <fullName evidence="1">LexA repressor DNA-binding domain-containing protein</fullName>
    </recommendedName>
</protein>
<dbReference type="InterPro" id="IPR006199">
    <property type="entry name" value="LexA_DNA-bd_dom"/>
</dbReference>
<dbReference type="PANTHER" id="PTHR33516">
    <property type="entry name" value="LEXA REPRESSOR"/>
    <property type="match status" value="1"/>
</dbReference>
<comment type="caution">
    <text evidence="2">The sequence shown here is derived from an EMBL/GenBank/DDBJ whole genome shotgun (WGS) entry which is preliminary data.</text>
</comment>
<reference evidence="3" key="1">
    <citation type="journal article" date="2019" name="Int. J. Syst. Evol. Microbiol.">
        <title>The Global Catalogue of Microorganisms (GCM) 10K type strain sequencing project: providing services to taxonomists for standard genome sequencing and annotation.</title>
        <authorList>
            <consortium name="The Broad Institute Genomics Platform"/>
            <consortium name="The Broad Institute Genome Sequencing Center for Infectious Disease"/>
            <person name="Wu L."/>
            <person name="Ma J."/>
        </authorList>
    </citation>
    <scope>NUCLEOTIDE SEQUENCE [LARGE SCALE GENOMIC DNA]</scope>
    <source>
        <strain evidence="3">CGMCC 1.15420</strain>
    </source>
</reference>
<proteinExistence type="predicted"/>
<keyword evidence="3" id="KW-1185">Reference proteome</keyword>
<dbReference type="EMBL" id="BMIW01000003">
    <property type="protein sequence ID" value="GGF86520.1"/>
    <property type="molecule type" value="Genomic_DNA"/>
</dbReference>
<accession>A0ABQ1VQF2</accession>
<gene>
    <name evidence="2" type="ORF">GCM10010913_05010</name>
</gene>
<dbReference type="Proteomes" id="UP000608420">
    <property type="component" value="Unassembled WGS sequence"/>
</dbReference>
<dbReference type="InterPro" id="IPR036390">
    <property type="entry name" value="WH_DNA-bd_sf"/>
</dbReference>
<organism evidence="2 3">
    <name type="scientific">Paenibacillus aceti</name>
    <dbReference type="NCBI Taxonomy" id="1820010"/>
    <lineage>
        <taxon>Bacteria</taxon>
        <taxon>Bacillati</taxon>
        <taxon>Bacillota</taxon>
        <taxon>Bacilli</taxon>
        <taxon>Bacillales</taxon>
        <taxon>Paenibacillaceae</taxon>
        <taxon>Paenibacillus</taxon>
    </lineage>
</organism>
<evidence type="ECO:0000313" key="2">
    <source>
        <dbReference type="EMBL" id="GGF86520.1"/>
    </source>
</evidence>
<dbReference type="PANTHER" id="PTHR33516:SF2">
    <property type="entry name" value="LEXA REPRESSOR-RELATED"/>
    <property type="match status" value="1"/>
</dbReference>
<name>A0ABQ1VQF2_9BACL</name>
<dbReference type="Pfam" id="PF01726">
    <property type="entry name" value="LexA_DNA_bind"/>
    <property type="match status" value="1"/>
</dbReference>
<dbReference type="InterPro" id="IPR036388">
    <property type="entry name" value="WH-like_DNA-bd_sf"/>
</dbReference>
<evidence type="ECO:0000259" key="1">
    <source>
        <dbReference type="Pfam" id="PF01726"/>
    </source>
</evidence>
<dbReference type="SUPFAM" id="SSF46785">
    <property type="entry name" value="Winged helix' DNA-binding domain"/>
    <property type="match status" value="1"/>
</dbReference>